<accession>A0A7J7MKF0</accession>
<name>A0A7J7MKF0_9MAGN</name>
<dbReference type="InterPro" id="IPR024752">
    <property type="entry name" value="Myb/SANT-like_dom"/>
</dbReference>
<evidence type="ECO:0000313" key="3">
    <source>
        <dbReference type="Proteomes" id="UP000541444"/>
    </source>
</evidence>
<gene>
    <name evidence="2" type="ORF">GIB67_019744</name>
</gene>
<dbReference type="Proteomes" id="UP000541444">
    <property type="component" value="Unassembled WGS sequence"/>
</dbReference>
<dbReference type="EMBL" id="JACGCM010001428">
    <property type="protein sequence ID" value="KAF6155218.1"/>
    <property type="molecule type" value="Genomic_DNA"/>
</dbReference>
<dbReference type="AlphaFoldDB" id="A0A7J7MKF0"/>
<feature type="domain" description="Myb/SANT-like" evidence="1">
    <location>
        <begin position="172"/>
        <end position="264"/>
    </location>
</feature>
<evidence type="ECO:0000313" key="2">
    <source>
        <dbReference type="EMBL" id="KAF6155218.1"/>
    </source>
</evidence>
<feature type="domain" description="Myb/SANT-like" evidence="1">
    <location>
        <begin position="325"/>
        <end position="418"/>
    </location>
</feature>
<reference evidence="2 3" key="1">
    <citation type="journal article" date="2020" name="IScience">
        <title>Genome Sequencing of the Endangered Kingdonia uniflora (Circaeasteraceae, Ranunculales) Reveals Potential Mechanisms of Evolutionary Specialization.</title>
        <authorList>
            <person name="Sun Y."/>
            <person name="Deng T."/>
            <person name="Zhang A."/>
            <person name="Moore M.J."/>
            <person name="Landis J.B."/>
            <person name="Lin N."/>
            <person name="Zhang H."/>
            <person name="Zhang X."/>
            <person name="Huang J."/>
            <person name="Zhang X."/>
            <person name="Sun H."/>
            <person name="Wang H."/>
        </authorList>
    </citation>
    <scope>NUCLEOTIDE SEQUENCE [LARGE SCALE GENOMIC DNA]</scope>
    <source>
        <strain evidence="2">TB1705</strain>
        <tissue evidence="2">Leaf</tissue>
    </source>
</reference>
<evidence type="ECO:0000259" key="1">
    <source>
        <dbReference type="Pfam" id="PF12776"/>
    </source>
</evidence>
<sequence length="610" mass="70590">MDSSDSQTEVENKEKGRQIRWTYGMDECMIEIFLEQARLGNKGKKGFKDQAYKAVIKALADRLHVDVSAKHVYHRLKTFRAEYRMFSIIREQSGFGWDLAKNKITASDATWNEYIKENPKYKPYRGRACKWDYDSLGMILDINPGGSLALFGPSSTDTLIEVDSKEKGKQLRWSQEMDECMIQILVEQASLRFKGERGYKDQAFHAVSEALADQLSVDVCRNHIDNRLKTLRTEYHMYRTLREQNGFCWDPYTNKVTAPDAEWNGFLRAHPKFNSFRGRACKWDYESLSIIFSNEFISGSVAFSCFDSNELPLEVESKEKHKQLRWTPGMDECMIETFVGQVRLGQKRDKGFKNDAYNAVSRALADRLNVDVARKHIDNRLKSFRTEYHMFRALREQSGFSWDVADNMVVATDDTWDDLIEEQPKFRHCRGRSCKWNYGSLGIILGNDHATGSLSVDDLEENFIDAEMNSGPTEGVDDSDELLRIDESMSLVGDEGLDRLSHEVKRKLSPYTLHEHQGKRPCTEDIVREVMDLVKEKIESLAKPVDGLPFTKKLYTEVMKVEGFNPDFLDHAFEILKRDGHGAEMFLVRNETYRKRMLEDLYRKHGDTIS</sequence>
<comment type="caution">
    <text evidence="2">The sequence shown here is derived from an EMBL/GenBank/DDBJ whole genome shotgun (WGS) entry which is preliminary data.</text>
</comment>
<feature type="domain" description="Myb/SANT-like" evidence="1">
    <location>
        <begin position="20"/>
        <end position="114"/>
    </location>
</feature>
<protein>
    <recommendedName>
        <fullName evidence="1">Myb/SANT-like domain-containing protein</fullName>
    </recommendedName>
</protein>
<dbReference type="PANTHER" id="PTHR46929:SF3">
    <property type="entry name" value="MYB_SANT-LIKE DOMAIN-CONTAINING PROTEIN"/>
    <property type="match status" value="1"/>
</dbReference>
<dbReference type="PANTHER" id="PTHR46929">
    <property type="entry name" value="EXPRESSED PROTEIN"/>
    <property type="match status" value="1"/>
</dbReference>
<organism evidence="2 3">
    <name type="scientific">Kingdonia uniflora</name>
    <dbReference type="NCBI Taxonomy" id="39325"/>
    <lineage>
        <taxon>Eukaryota</taxon>
        <taxon>Viridiplantae</taxon>
        <taxon>Streptophyta</taxon>
        <taxon>Embryophyta</taxon>
        <taxon>Tracheophyta</taxon>
        <taxon>Spermatophyta</taxon>
        <taxon>Magnoliopsida</taxon>
        <taxon>Ranunculales</taxon>
        <taxon>Circaeasteraceae</taxon>
        <taxon>Kingdonia</taxon>
    </lineage>
</organism>
<dbReference type="OrthoDB" id="1937145at2759"/>
<dbReference type="Pfam" id="PF12776">
    <property type="entry name" value="Myb_DNA-bind_3"/>
    <property type="match status" value="3"/>
</dbReference>
<keyword evidence="3" id="KW-1185">Reference proteome</keyword>
<proteinExistence type="predicted"/>